<reference evidence="3" key="1">
    <citation type="journal article" date="2014" name="Proc. Natl. Acad. Sci. U.S.A.">
        <title>Extensive sampling of basidiomycete genomes demonstrates inadequacy of the white-rot/brown-rot paradigm for wood decay fungi.</title>
        <authorList>
            <person name="Riley R."/>
            <person name="Salamov A.A."/>
            <person name="Brown D.W."/>
            <person name="Nagy L.G."/>
            <person name="Floudas D."/>
            <person name="Held B.W."/>
            <person name="Levasseur A."/>
            <person name="Lombard V."/>
            <person name="Morin E."/>
            <person name="Otillar R."/>
            <person name="Lindquist E.A."/>
            <person name="Sun H."/>
            <person name="LaButti K.M."/>
            <person name="Schmutz J."/>
            <person name="Jabbour D."/>
            <person name="Luo H."/>
            <person name="Baker S.E."/>
            <person name="Pisabarro A.G."/>
            <person name="Walton J.D."/>
            <person name="Blanchette R.A."/>
            <person name="Henrissat B."/>
            <person name="Martin F."/>
            <person name="Cullen D."/>
            <person name="Hibbett D.S."/>
            <person name="Grigoriev I.V."/>
        </authorList>
    </citation>
    <scope>NUCLEOTIDE SEQUENCE [LARGE SCALE GENOMIC DNA]</scope>
    <source>
        <strain evidence="3">FD-172 SS1</strain>
    </source>
</reference>
<dbReference type="InParanoid" id="A0A067N9U1"/>
<keyword evidence="3" id="KW-1185">Reference proteome</keyword>
<sequence>MSPIKTPAHPTSTVDDNPTSVHTASPSISGAHEDPSPDSPRPTSSTLVDAPPPAIPLFHVPAAPIWVRLDFDAIPGLREAYDCEVERLEALLPDNASPAQLDGMRAQAYGNTASALGFAVREREREREEEQARGVRREGR</sequence>
<dbReference type="Proteomes" id="UP000027195">
    <property type="component" value="Unassembled WGS sequence"/>
</dbReference>
<dbReference type="EMBL" id="KL198017">
    <property type="protein sequence ID" value="KDQ20561.1"/>
    <property type="molecule type" value="Genomic_DNA"/>
</dbReference>
<proteinExistence type="predicted"/>
<gene>
    <name evidence="2" type="ORF">BOTBODRAFT_169301</name>
</gene>
<feature type="region of interest" description="Disordered" evidence="1">
    <location>
        <begin position="1"/>
        <end position="54"/>
    </location>
</feature>
<evidence type="ECO:0000313" key="3">
    <source>
        <dbReference type="Proteomes" id="UP000027195"/>
    </source>
</evidence>
<name>A0A067N9U1_BOTB1</name>
<feature type="compositionally biased region" description="Polar residues" evidence="1">
    <location>
        <begin position="9"/>
        <end position="28"/>
    </location>
</feature>
<feature type="region of interest" description="Disordered" evidence="1">
    <location>
        <begin position="120"/>
        <end position="140"/>
    </location>
</feature>
<dbReference type="HOGENOM" id="CLU_1834835_0_0_1"/>
<evidence type="ECO:0000256" key="1">
    <source>
        <dbReference type="SAM" id="MobiDB-lite"/>
    </source>
</evidence>
<accession>A0A067N9U1</accession>
<protein>
    <submittedName>
        <fullName evidence="2">Uncharacterized protein</fullName>
    </submittedName>
</protein>
<dbReference type="AlphaFoldDB" id="A0A067N9U1"/>
<evidence type="ECO:0000313" key="2">
    <source>
        <dbReference type="EMBL" id="KDQ20561.1"/>
    </source>
</evidence>
<organism evidence="2 3">
    <name type="scientific">Botryobasidium botryosum (strain FD-172 SS1)</name>
    <dbReference type="NCBI Taxonomy" id="930990"/>
    <lineage>
        <taxon>Eukaryota</taxon>
        <taxon>Fungi</taxon>
        <taxon>Dikarya</taxon>
        <taxon>Basidiomycota</taxon>
        <taxon>Agaricomycotina</taxon>
        <taxon>Agaricomycetes</taxon>
        <taxon>Cantharellales</taxon>
        <taxon>Botryobasidiaceae</taxon>
        <taxon>Botryobasidium</taxon>
    </lineage>
</organism>